<dbReference type="Proteomes" id="UP001154282">
    <property type="component" value="Unassembled WGS sequence"/>
</dbReference>
<organism evidence="7 8">
    <name type="scientific">Linum tenue</name>
    <dbReference type="NCBI Taxonomy" id="586396"/>
    <lineage>
        <taxon>Eukaryota</taxon>
        <taxon>Viridiplantae</taxon>
        <taxon>Streptophyta</taxon>
        <taxon>Embryophyta</taxon>
        <taxon>Tracheophyta</taxon>
        <taxon>Spermatophyta</taxon>
        <taxon>Magnoliopsida</taxon>
        <taxon>eudicotyledons</taxon>
        <taxon>Gunneridae</taxon>
        <taxon>Pentapetalae</taxon>
        <taxon>rosids</taxon>
        <taxon>fabids</taxon>
        <taxon>Malpighiales</taxon>
        <taxon>Linaceae</taxon>
        <taxon>Linum</taxon>
    </lineage>
</organism>
<evidence type="ECO:0000313" key="7">
    <source>
        <dbReference type="EMBL" id="CAI0423840.1"/>
    </source>
</evidence>
<evidence type="ECO:0000256" key="5">
    <source>
        <dbReference type="SAM" id="SignalP"/>
    </source>
</evidence>
<proteinExistence type="inferred from homology"/>
<feature type="domain" description="Bifunctional inhibitor/plant lipid transfer protein/seed storage helical" evidence="6">
    <location>
        <begin position="29"/>
        <end position="113"/>
    </location>
</feature>
<dbReference type="Gene3D" id="1.10.110.10">
    <property type="entry name" value="Plant lipid-transfer and hydrophobic proteins"/>
    <property type="match status" value="1"/>
</dbReference>
<dbReference type="InterPro" id="IPR036312">
    <property type="entry name" value="Bifun_inhib/LTP/seed_sf"/>
</dbReference>
<keyword evidence="5" id="KW-0732">Signal</keyword>
<gene>
    <name evidence="7" type="ORF">LITE_LOCUS19676</name>
</gene>
<dbReference type="Pfam" id="PF00234">
    <property type="entry name" value="Tryp_alpha_amyl"/>
    <property type="match status" value="1"/>
</dbReference>
<comment type="similarity">
    <text evidence="1 4">Belongs to the plant LTP family.</text>
</comment>
<dbReference type="AlphaFoldDB" id="A0AAV0KR72"/>
<dbReference type="PRINTS" id="PR00382">
    <property type="entry name" value="LIPIDTRNSFER"/>
</dbReference>
<dbReference type="SUPFAM" id="SSF47699">
    <property type="entry name" value="Bifunctional inhibitor/lipid-transfer protein/seed storage 2S albumin"/>
    <property type="match status" value="1"/>
</dbReference>
<evidence type="ECO:0000259" key="6">
    <source>
        <dbReference type="SMART" id="SM00499"/>
    </source>
</evidence>
<evidence type="ECO:0000256" key="2">
    <source>
        <dbReference type="ARBA" id="ARBA00022448"/>
    </source>
</evidence>
<dbReference type="FunFam" id="1.10.110.10:FF:000002">
    <property type="entry name" value="Non-specific lipid-transfer protein"/>
    <property type="match status" value="1"/>
</dbReference>
<comment type="function">
    <text evidence="4">Plant non-specific lipid-transfer proteins transfer phospholipids as well as galactolipids across membranes. May play a role in wax or cutin deposition in the cell walls of expanding epidermal cells and certain secretory tissues.</text>
</comment>
<feature type="signal peptide" evidence="5">
    <location>
        <begin position="1"/>
        <end position="25"/>
    </location>
</feature>
<evidence type="ECO:0000256" key="4">
    <source>
        <dbReference type="RuleBase" id="RU000628"/>
    </source>
</evidence>
<dbReference type="GO" id="GO:0006869">
    <property type="term" value="P:lipid transport"/>
    <property type="evidence" value="ECO:0007669"/>
    <property type="project" value="InterPro"/>
</dbReference>
<name>A0AAV0KR72_9ROSI</name>
<evidence type="ECO:0000256" key="1">
    <source>
        <dbReference type="ARBA" id="ARBA00009748"/>
    </source>
</evidence>
<sequence>MAGALKLVSMLLVCALVATQMTADAAITCGQVASSLAPCVPYLKNGGPLPAPCCSGVRTLNGVARSTPDRQAACQCLKTAAGSISGLKPNLAAALPSACGVNIPYKISTSTNCKSRQVRPDNYGKDGKRRVVLGLRDKLNKRNVY</sequence>
<dbReference type="InterPro" id="IPR000528">
    <property type="entry name" value="Plant_nsLTP"/>
</dbReference>
<feature type="chain" id="PRO_5043964866" description="Non-specific lipid-transfer protein" evidence="5">
    <location>
        <begin position="26"/>
        <end position="145"/>
    </location>
</feature>
<dbReference type="GO" id="GO:0008289">
    <property type="term" value="F:lipid binding"/>
    <property type="evidence" value="ECO:0007669"/>
    <property type="project" value="UniProtKB-KW"/>
</dbReference>
<dbReference type="EMBL" id="CAMGYJ010000005">
    <property type="protein sequence ID" value="CAI0423840.1"/>
    <property type="molecule type" value="Genomic_DNA"/>
</dbReference>
<dbReference type="InterPro" id="IPR016140">
    <property type="entry name" value="Bifunc_inhib/LTP/seed_store"/>
</dbReference>
<evidence type="ECO:0000313" key="8">
    <source>
        <dbReference type="Proteomes" id="UP001154282"/>
    </source>
</evidence>
<keyword evidence="8" id="KW-1185">Reference proteome</keyword>
<keyword evidence="4" id="KW-0446">Lipid-binding</keyword>
<keyword evidence="2 4" id="KW-0813">Transport</keyword>
<comment type="caution">
    <text evidence="7">The sequence shown here is derived from an EMBL/GenBank/DDBJ whole genome shotgun (WGS) entry which is preliminary data.</text>
</comment>
<evidence type="ECO:0000256" key="3">
    <source>
        <dbReference type="ARBA" id="ARBA00023157"/>
    </source>
</evidence>
<protein>
    <recommendedName>
        <fullName evidence="4">Non-specific lipid-transfer protein</fullName>
    </recommendedName>
</protein>
<reference evidence="7" key="1">
    <citation type="submission" date="2022-08" db="EMBL/GenBank/DDBJ databases">
        <authorList>
            <person name="Gutierrez-Valencia J."/>
        </authorList>
    </citation>
    <scope>NUCLEOTIDE SEQUENCE</scope>
</reference>
<dbReference type="PANTHER" id="PTHR33076">
    <property type="entry name" value="NON-SPECIFIC LIPID-TRANSFER PROTEIN 2-RELATED"/>
    <property type="match status" value="1"/>
</dbReference>
<dbReference type="CDD" id="cd01960">
    <property type="entry name" value="nsLTP1"/>
    <property type="match status" value="1"/>
</dbReference>
<dbReference type="SMART" id="SM00499">
    <property type="entry name" value="AAI"/>
    <property type="match status" value="1"/>
</dbReference>
<keyword evidence="3" id="KW-1015">Disulfide bond</keyword>
<accession>A0AAV0KR72</accession>